<sequence length="92" mass="10549">MPEKEGLSPDEHGLLNDPKTPPKKLAKIRNEHKGDRVAQSEIDYYDPNSELSKLTLAYRDALKNNNYDLAGEIEKKIKALDHRKQDMFGRSL</sequence>
<evidence type="ECO:0000313" key="2">
    <source>
        <dbReference type="EMBL" id="OGK66629.1"/>
    </source>
</evidence>
<evidence type="ECO:0000256" key="1">
    <source>
        <dbReference type="SAM" id="MobiDB-lite"/>
    </source>
</evidence>
<protein>
    <submittedName>
        <fullName evidence="2">Uncharacterized protein</fullName>
    </submittedName>
</protein>
<evidence type="ECO:0000313" key="3">
    <source>
        <dbReference type="Proteomes" id="UP000178450"/>
    </source>
</evidence>
<feature type="region of interest" description="Disordered" evidence="1">
    <location>
        <begin position="1"/>
        <end position="24"/>
    </location>
</feature>
<dbReference type="Proteomes" id="UP000178450">
    <property type="component" value="Unassembled WGS sequence"/>
</dbReference>
<proteinExistence type="predicted"/>
<organism evidence="2 3">
    <name type="scientific">Candidatus Roizmanbacteria bacterium RIFOXYA1_FULL_41_12</name>
    <dbReference type="NCBI Taxonomy" id="1802082"/>
    <lineage>
        <taxon>Bacteria</taxon>
        <taxon>Candidatus Roizmaniibacteriota</taxon>
    </lineage>
</organism>
<dbReference type="AlphaFoldDB" id="A0A1F7KFI8"/>
<name>A0A1F7KFI8_9BACT</name>
<feature type="compositionally biased region" description="Basic and acidic residues" evidence="1">
    <location>
        <begin position="1"/>
        <end position="14"/>
    </location>
</feature>
<comment type="caution">
    <text evidence="2">The sequence shown here is derived from an EMBL/GenBank/DDBJ whole genome shotgun (WGS) entry which is preliminary data.</text>
</comment>
<gene>
    <name evidence="2" type="ORF">A2209_00045</name>
</gene>
<reference evidence="2 3" key="1">
    <citation type="journal article" date="2016" name="Nat. Commun.">
        <title>Thousands of microbial genomes shed light on interconnected biogeochemical processes in an aquifer system.</title>
        <authorList>
            <person name="Anantharaman K."/>
            <person name="Brown C.T."/>
            <person name="Hug L.A."/>
            <person name="Sharon I."/>
            <person name="Castelle C.J."/>
            <person name="Probst A.J."/>
            <person name="Thomas B.C."/>
            <person name="Singh A."/>
            <person name="Wilkins M.J."/>
            <person name="Karaoz U."/>
            <person name="Brodie E.L."/>
            <person name="Williams K.H."/>
            <person name="Hubbard S.S."/>
            <person name="Banfield J.F."/>
        </authorList>
    </citation>
    <scope>NUCLEOTIDE SEQUENCE [LARGE SCALE GENOMIC DNA]</scope>
</reference>
<accession>A0A1F7KFI8</accession>
<dbReference type="EMBL" id="MGBG01000005">
    <property type="protein sequence ID" value="OGK66629.1"/>
    <property type="molecule type" value="Genomic_DNA"/>
</dbReference>